<reference evidence="2" key="1">
    <citation type="submission" date="2019-09" db="EMBL/GenBank/DDBJ databases">
        <title>Distinct polysaccharide growth profiles of human intestinal Prevotella copri isolates.</title>
        <authorList>
            <person name="Fehlner-Peach H."/>
            <person name="Magnabosco C."/>
            <person name="Raghavan V."/>
            <person name="Scher J.U."/>
            <person name="Tett A."/>
            <person name="Cox L.M."/>
            <person name="Gottsegen C."/>
            <person name="Watters A."/>
            <person name="Wiltshire- Gordon J.D."/>
            <person name="Segata N."/>
            <person name="Bonneau R."/>
            <person name="Littman D.R."/>
        </authorList>
    </citation>
    <scope>NUCLEOTIDE SEQUENCE [LARGE SCALE GENOMIC DNA]</scope>
    <source>
        <strain evidence="2">iAP146</strain>
    </source>
</reference>
<organism evidence="1 2">
    <name type="scientific">Segatella copri</name>
    <dbReference type="NCBI Taxonomy" id="165179"/>
    <lineage>
        <taxon>Bacteria</taxon>
        <taxon>Pseudomonadati</taxon>
        <taxon>Bacteroidota</taxon>
        <taxon>Bacteroidia</taxon>
        <taxon>Bacteroidales</taxon>
        <taxon>Prevotellaceae</taxon>
        <taxon>Segatella</taxon>
    </lineage>
</organism>
<protein>
    <recommendedName>
        <fullName evidence="3">HNH endonuclease</fullName>
    </recommendedName>
</protein>
<dbReference type="EMBL" id="VZCR01000076">
    <property type="protein sequence ID" value="MQN32563.1"/>
    <property type="molecule type" value="Genomic_DNA"/>
</dbReference>
<dbReference type="AlphaFoldDB" id="A0AAW9TEK3"/>
<accession>A0AAW9TEK3</accession>
<evidence type="ECO:0008006" key="3">
    <source>
        <dbReference type="Google" id="ProtNLM"/>
    </source>
</evidence>
<dbReference type="Gene3D" id="1.10.30.50">
    <property type="match status" value="1"/>
</dbReference>
<dbReference type="Proteomes" id="UP000420707">
    <property type="component" value="Unassembled WGS sequence"/>
</dbReference>
<name>A0AAW9TEK3_9BACT</name>
<evidence type="ECO:0000313" key="2">
    <source>
        <dbReference type="Proteomes" id="UP000420707"/>
    </source>
</evidence>
<sequence>MCDFTEEQKLAVWNKGRKVEEFQDRYVRKDACGAWMLFEKYGDRDSPFGWEIDHVYPKSKLEALGVPTNLINDIDNLRPMNWHNNQSKGSDYPSYMSVLKAEDNHNIECEDSKLVNPTTQRKISRLYQEYGI</sequence>
<proteinExistence type="predicted"/>
<evidence type="ECO:0000313" key="1">
    <source>
        <dbReference type="EMBL" id="MQN32563.1"/>
    </source>
</evidence>
<gene>
    <name evidence="1" type="ORF">F7D90_11525</name>
</gene>
<dbReference type="RefSeq" id="WP_153086594.1">
    <property type="nucleotide sequence ID" value="NZ_VZAM01000049.1"/>
</dbReference>
<comment type="caution">
    <text evidence="1">The sequence shown here is derived from an EMBL/GenBank/DDBJ whole genome shotgun (WGS) entry which is preliminary data.</text>
</comment>